<feature type="region of interest" description="Disordered" evidence="1">
    <location>
        <begin position="220"/>
        <end position="242"/>
    </location>
</feature>
<dbReference type="RefSeq" id="WP_002989683.1">
    <property type="nucleotide sequence ID" value="NZ_CP068108.1"/>
</dbReference>
<name>A0A9Q6ZCY1_MYROD</name>
<dbReference type="GeneID" id="93526170"/>
<evidence type="ECO:0000313" key="3">
    <source>
        <dbReference type="Proteomes" id="UP000596202"/>
    </source>
</evidence>
<protein>
    <submittedName>
        <fullName evidence="2">Uncharacterized protein</fullName>
    </submittedName>
</protein>
<evidence type="ECO:0000256" key="1">
    <source>
        <dbReference type="SAM" id="MobiDB-lite"/>
    </source>
</evidence>
<evidence type="ECO:0000313" key="2">
    <source>
        <dbReference type="EMBL" id="QQU00351.1"/>
    </source>
</evidence>
<dbReference type="AlphaFoldDB" id="A0A9Q6ZCY1"/>
<dbReference type="Proteomes" id="UP000596202">
    <property type="component" value="Chromosome"/>
</dbReference>
<feature type="compositionally biased region" description="Acidic residues" evidence="1">
    <location>
        <begin position="224"/>
        <end position="242"/>
    </location>
</feature>
<dbReference type="EMBL" id="CP068108">
    <property type="protein sequence ID" value="QQU00351.1"/>
    <property type="molecule type" value="Genomic_DNA"/>
</dbReference>
<reference evidence="2 3" key="1">
    <citation type="submission" date="2021-01" db="EMBL/GenBank/DDBJ databases">
        <title>FDA dAtabase for Regulatory Grade micrObial Sequences (FDA-ARGOS): Supporting development and validation of Infectious Disease Dx tests.</title>
        <authorList>
            <person name="Sproer C."/>
            <person name="Gronow S."/>
            <person name="Severitt S."/>
            <person name="Schroder I."/>
            <person name="Tallon L."/>
            <person name="Sadzewicz L."/>
            <person name="Zhao X."/>
            <person name="Boylan J."/>
            <person name="Ott S."/>
            <person name="Bowen H."/>
            <person name="Vavikolanu K."/>
            <person name="Mehta A."/>
            <person name="Aluvathingal J."/>
            <person name="Nadendla S."/>
            <person name="Lowell S."/>
            <person name="Myers T."/>
            <person name="Yan Y."/>
            <person name="Sichtig H."/>
        </authorList>
    </citation>
    <scope>NUCLEOTIDE SEQUENCE [LARGE SCALE GENOMIC DNA]</scope>
    <source>
        <strain evidence="2 3">FDAARGOS_1131</strain>
    </source>
</reference>
<accession>A0A9Q6ZCY1</accession>
<organism evidence="2 3">
    <name type="scientific">Myroides odoratus</name>
    <name type="common">Flavobacterium odoratum</name>
    <dbReference type="NCBI Taxonomy" id="256"/>
    <lineage>
        <taxon>Bacteria</taxon>
        <taxon>Pseudomonadati</taxon>
        <taxon>Bacteroidota</taxon>
        <taxon>Flavobacteriia</taxon>
        <taxon>Flavobacteriales</taxon>
        <taxon>Flavobacteriaceae</taxon>
        <taxon>Myroides</taxon>
    </lineage>
</organism>
<proteinExistence type="predicted"/>
<dbReference type="OrthoDB" id="1448969at2"/>
<gene>
    <name evidence="2" type="ORF">I6I88_00820</name>
</gene>
<sequence>MKKIISLSILLLAFSVSYGQRKPVIQSSSDVIVYKDIENILQHKAELGLSQKQEASFVVKNEYIKRDLQALNDRTDMLPVEKKETEKKVKDSYQLFIQRTLTKDQMDVWAQKKVEYDLANIKDDGLKADLKALDAVYKADQKEIYRKYGMDRAIYGAQKNTLRKKYETDRLRLMEYYNASGEESEVMSLEEIANLVKEFDDYYSGEAPSNPLKYLNIRENTTGEGEEEAVEESSYTEEQAAE</sequence>